<dbReference type="KEGG" id="anf:AQPE_0129"/>
<name>A0A5K7S379_9BACT</name>
<dbReference type="EMBL" id="AP018694">
    <property type="protein sequence ID" value="BBE15992.1"/>
    <property type="molecule type" value="Genomic_DNA"/>
</dbReference>
<dbReference type="PANTHER" id="PTHR42812">
    <property type="entry name" value="BETA-XYLOSIDASE"/>
    <property type="match status" value="1"/>
</dbReference>
<accession>A0A5K7S379</accession>
<evidence type="ECO:0000256" key="7">
    <source>
        <dbReference type="SAM" id="SignalP"/>
    </source>
</evidence>
<gene>
    <name evidence="9" type="ORF">AQPE_0129</name>
</gene>
<feature type="signal peptide" evidence="7">
    <location>
        <begin position="1"/>
        <end position="21"/>
    </location>
</feature>
<dbReference type="AlphaFoldDB" id="A0A5K7S379"/>
<feature type="domain" description="Beta-xylosidase C-terminal Concanavalin A-like" evidence="8">
    <location>
        <begin position="328"/>
        <end position="515"/>
    </location>
</feature>
<dbReference type="SUPFAM" id="SSF49899">
    <property type="entry name" value="Concanavalin A-like lectins/glucanases"/>
    <property type="match status" value="1"/>
</dbReference>
<organism evidence="9 10">
    <name type="scientific">Aquipluma nitroreducens</name>
    <dbReference type="NCBI Taxonomy" id="2010828"/>
    <lineage>
        <taxon>Bacteria</taxon>
        <taxon>Pseudomonadati</taxon>
        <taxon>Bacteroidota</taxon>
        <taxon>Bacteroidia</taxon>
        <taxon>Marinilabiliales</taxon>
        <taxon>Prolixibacteraceae</taxon>
        <taxon>Aquipluma</taxon>
    </lineage>
</organism>
<dbReference type="CDD" id="cd09001">
    <property type="entry name" value="GH43_FsAxh1-like"/>
    <property type="match status" value="1"/>
</dbReference>
<dbReference type="Pfam" id="PF04616">
    <property type="entry name" value="Glyco_hydro_43"/>
    <property type="match status" value="1"/>
</dbReference>
<dbReference type="InterPro" id="IPR023296">
    <property type="entry name" value="Glyco_hydro_beta-prop_sf"/>
</dbReference>
<feature type="active site" description="Proton donor" evidence="4">
    <location>
        <position position="204"/>
    </location>
</feature>
<comment type="similarity">
    <text evidence="1 6">Belongs to the glycosyl hydrolase 43 family.</text>
</comment>
<dbReference type="InterPro" id="IPR051795">
    <property type="entry name" value="Glycosyl_Hydrlase_43"/>
</dbReference>
<evidence type="ECO:0000256" key="3">
    <source>
        <dbReference type="ARBA" id="ARBA00023295"/>
    </source>
</evidence>
<dbReference type="RefSeq" id="WP_318349104.1">
    <property type="nucleotide sequence ID" value="NZ_AP018694.1"/>
</dbReference>
<evidence type="ECO:0000256" key="5">
    <source>
        <dbReference type="PIRSR" id="PIRSR606710-2"/>
    </source>
</evidence>
<reference evidence="9" key="1">
    <citation type="journal article" date="2020" name="Int. J. Syst. Evol. Microbiol.">
        <title>Aquipluma nitroreducens gen. nov. sp. nov., a novel facultatively anaerobic bacterium isolated from a freshwater lake.</title>
        <authorList>
            <person name="Watanabe M."/>
            <person name="Kojima H."/>
            <person name="Fukui M."/>
        </authorList>
    </citation>
    <scope>NUCLEOTIDE SEQUENCE</scope>
    <source>
        <strain evidence="9">MeG22</strain>
    </source>
</reference>
<dbReference type="SUPFAM" id="SSF75005">
    <property type="entry name" value="Arabinanase/levansucrase/invertase"/>
    <property type="match status" value="1"/>
</dbReference>
<evidence type="ECO:0000259" key="8">
    <source>
        <dbReference type="Pfam" id="PF17851"/>
    </source>
</evidence>
<dbReference type="InterPro" id="IPR013320">
    <property type="entry name" value="ConA-like_dom_sf"/>
</dbReference>
<feature type="active site" description="Proton acceptor" evidence="4">
    <location>
        <position position="37"/>
    </location>
</feature>
<evidence type="ECO:0000256" key="4">
    <source>
        <dbReference type="PIRSR" id="PIRSR606710-1"/>
    </source>
</evidence>
<evidence type="ECO:0000313" key="10">
    <source>
        <dbReference type="Proteomes" id="UP001193389"/>
    </source>
</evidence>
<keyword evidence="2 6" id="KW-0378">Hydrolase</keyword>
<dbReference type="GO" id="GO:0005975">
    <property type="term" value="P:carbohydrate metabolic process"/>
    <property type="evidence" value="ECO:0007669"/>
    <property type="project" value="InterPro"/>
</dbReference>
<protein>
    <submittedName>
        <fullName evidence="9">Glycoside hydrolase, family 43</fullName>
    </submittedName>
</protein>
<evidence type="ECO:0000256" key="1">
    <source>
        <dbReference type="ARBA" id="ARBA00009865"/>
    </source>
</evidence>
<feature type="site" description="Important for catalytic activity, responsible for pKa modulation of the active site Glu and correct orientation of both the proton donor and substrate" evidence="5">
    <location>
        <position position="148"/>
    </location>
</feature>
<evidence type="ECO:0000256" key="2">
    <source>
        <dbReference type="ARBA" id="ARBA00022801"/>
    </source>
</evidence>
<keyword evidence="3 6" id="KW-0326">Glycosidase</keyword>
<proteinExistence type="inferred from homology"/>
<keyword evidence="7" id="KW-0732">Signal</keyword>
<evidence type="ECO:0000256" key="6">
    <source>
        <dbReference type="RuleBase" id="RU361187"/>
    </source>
</evidence>
<feature type="chain" id="PRO_5024379007" evidence="7">
    <location>
        <begin position="22"/>
        <end position="522"/>
    </location>
</feature>
<dbReference type="Gene3D" id="2.115.10.20">
    <property type="entry name" value="Glycosyl hydrolase domain, family 43"/>
    <property type="match status" value="1"/>
</dbReference>
<evidence type="ECO:0000313" key="9">
    <source>
        <dbReference type="EMBL" id="BBE15992.1"/>
    </source>
</evidence>
<dbReference type="Proteomes" id="UP001193389">
    <property type="component" value="Chromosome"/>
</dbReference>
<sequence>MNTSYFGFIAGLILCCNSLFAQVNSAHNPIIWADVPDISVIRVGDTYYMSSTTMHMAPGVPVMKSKDLVNWEMASYAYQILDDVDAMNLVNGKSTYGRGSWASSIRFHNGMYYISTYAQTTDKTYIYKTKDIEKGPWETTSFSPGIHDASLWFDDDGKIYLISGVGKLHIVELKDDLSGIKEGTDRILIENANAPLGQNVGLGEGSQLFKVNGKYYLFNIAWPRGGMRTVVVHRADQITGPWEGRVALQDQGVAQGGIIDTPDGRWFAYLFQDHGSVGRIPFLVPMKWEGGWPIIGVNGKVPETLDLPASKGLIPGIVNNDEFTRKKNEPALPLVWQWNHNPDNSLWSVTERKGYLRLKTGRIDSLFLKSRNTLTQRTFGPVCSGTTMLDASGMKDGDFAGLTAFQRKFGQVGVKIVNGQKQVFMVSNKTDKPTELQSIPLSQNKIYLKIDCDFRDKIDVAKFYYSLDGKTWNVIGGELKMEYTLMEHFMGYRFGLFNYSTKTPGGYADFDFFHISDQITKN</sequence>
<dbReference type="Pfam" id="PF17851">
    <property type="entry name" value="GH43_C2"/>
    <property type="match status" value="1"/>
</dbReference>
<dbReference type="GO" id="GO:0004553">
    <property type="term" value="F:hydrolase activity, hydrolyzing O-glycosyl compounds"/>
    <property type="evidence" value="ECO:0007669"/>
    <property type="project" value="InterPro"/>
</dbReference>
<dbReference type="PANTHER" id="PTHR42812:SF12">
    <property type="entry name" value="BETA-XYLOSIDASE-RELATED"/>
    <property type="match status" value="1"/>
</dbReference>
<dbReference type="InterPro" id="IPR041542">
    <property type="entry name" value="GH43_C2"/>
</dbReference>
<keyword evidence="10" id="KW-1185">Reference proteome</keyword>
<dbReference type="Gene3D" id="2.60.120.200">
    <property type="match status" value="1"/>
</dbReference>
<dbReference type="InterPro" id="IPR006710">
    <property type="entry name" value="Glyco_hydro_43"/>
</dbReference>